<proteinExistence type="predicted"/>
<dbReference type="EMBL" id="NSDM01000003">
    <property type="protein sequence ID" value="MDQ2583968.1"/>
    <property type="molecule type" value="Genomic_DNA"/>
</dbReference>
<gene>
    <name evidence="1" type="ORF">CKY47_08250</name>
</gene>
<accession>A0ABU0WWU1</accession>
<sequence>MPLPRGADDLRGVTAPTPVVRGTEDLFHPPGSGRHLVGLLPDAVLPVVDGLGHSLPAVVHRVVADAVLDHVRRHP</sequence>
<name>A0ABU0WWU1_9PSEU</name>
<evidence type="ECO:0000313" key="2">
    <source>
        <dbReference type="Proteomes" id="UP001225605"/>
    </source>
</evidence>
<dbReference type="SUPFAM" id="SSF53474">
    <property type="entry name" value="alpha/beta-Hydrolases"/>
    <property type="match status" value="1"/>
</dbReference>
<reference evidence="1 2" key="1">
    <citation type="submission" date="2017-06" db="EMBL/GenBank/DDBJ databases">
        <title>Cultured bacterium strain Saccharothrix yanglingensis Hhs.015.</title>
        <authorList>
            <person name="Xia Y."/>
        </authorList>
    </citation>
    <scope>NUCLEOTIDE SEQUENCE [LARGE SCALE GENOMIC DNA]</scope>
    <source>
        <strain evidence="1 2">Hhs.015</strain>
    </source>
</reference>
<dbReference type="Proteomes" id="UP001225605">
    <property type="component" value="Unassembled WGS sequence"/>
</dbReference>
<organism evidence="1 2">
    <name type="scientific">Saccharothrix yanglingensis</name>
    <dbReference type="NCBI Taxonomy" id="659496"/>
    <lineage>
        <taxon>Bacteria</taxon>
        <taxon>Bacillati</taxon>
        <taxon>Actinomycetota</taxon>
        <taxon>Actinomycetes</taxon>
        <taxon>Pseudonocardiales</taxon>
        <taxon>Pseudonocardiaceae</taxon>
        <taxon>Saccharothrix</taxon>
    </lineage>
</organism>
<dbReference type="RefSeq" id="WP_306745091.1">
    <property type="nucleotide sequence ID" value="NZ_NSDM01000003.1"/>
</dbReference>
<comment type="caution">
    <text evidence="1">The sequence shown here is derived from an EMBL/GenBank/DDBJ whole genome shotgun (WGS) entry which is preliminary data.</text>
</comment>
<dbReference type="Gene3D" id="3.40.50.1820">
    <property type="entry name" value="alpha/beta hydrolase"/>
    <property type="match status" value="1"/>
</dbReference>
<dbReference type="InterPro" id="IPR029058">
    <property type="entry name" value="AB_hydrolase_fold"/>
</dbReference>
<protein>
    <submittedName>
        <fullName evidence="1">Uncharacterized protein</fullName>
    </submittedName>
</protein>
<evidence type="ECO:0000313" key="1">
    <source>
        <dbReference type="EMBL" id="MDQ2583968.1"/>
    </source>
</evidence>
<keyword evidence="2" id="KW-1185">Reference proteome</keyword>